<feature type="transmembrane region" description="Helical" evidence="3">
    <location>
        <begin position="76"/>
        <end position="94"/>
    </location>
</feature>
<dbReference type="SUPFAM" id="SSF103481">
    <property type="entry name" value="Multidrug resistance efflux transporter EmrE"/>
    <property type="match status" value="1"/>
</dbReference>
<sequence>MAKYSYEFKRRIVEEYLEGVGSYKYLAKNIRLKVIVPYENGLTYPIEASKAQIVASVEVIVATLVGVLYFKESLNYVSLIGIAIMLASIVLMNMQPSSSNPAL</sequence>
<evidence type="ECO:0000256" key="1">
    <source>
        <dbReference type="ARBA" id="ARBA00004127"/>
    </source>
</evidence>
<keyword evidence="3" id="KW-1133">Transmembrane helix</keyword>
<keyword evidence="6" id="KW-1185">Reference proteome</keyword>
<proteinExistence type="inferred from homology"/>
<evidence type="ECO:0000259" key="4">
    <source>
        <dbReference type="Pfam" id="PF00892"/>
    </source>
</evidence>
<dbReference type="AlphaFoldDB" id="K1LPR4"/>
<dbReference type="RefSeq" id="WP_006701922.1">
    <property type="nucleotide sequence ID" value="NZ_JH932301.1"/>
</dbReference>
<dbReference type="PATRIC" id="fig|883112.3.peg.1274"/>
<organism evidence="5 6">
    <name type="scientific">Falseniella ignava CCUG 37419</name>
    <dbReference type="NCBI Taxonomy" id="883112"/>
    <lineage>
        <taxon>Bacteria</taxon>
        <taxon>Bacillati</taxon>
        <taxon>Bacillota</taxon>
        <taxon>Bacilli</taxon>
        <taxon>Lactobacillales</taxon>
        <taxon>Aerococcaceae</taxon>
        <taxon>Falseniella</taxon>
    </lineage>
</organism>
<comment type="subcellular location">
    <subcellularLocation>
        <location evidence="1">Endomembrane system</location>
        <topology evidence="1">Multi-pass membrane protein</topology>
    </subcellularLocation>
</comment>
<dbReference type="EMBL" id="AGZE01000034">
    <property type="protein sequence ID" value="EKB54102.1"/>
    <property type="molecule type" value="Genomic_DNA"/>
</dbReference>
<accession>K1LPR4</accession>
<comment type="similarity">
    <text evidence="2">Belongs to the EamA transporter family.</text>
</comment>
<keyword evidence="3" id="KW-0472">Membrane</keyword>
<protein>
    <recommendedName>
        <fullName evidence="4">EamA domain-containing protein</fullName>
    </recommendedName>
</protein>
<evidence type="ECO:0000313" key="5">
    <source>
        <dbReference type="EMBL" id="EKB54102.1"/>
    </source>
</evidence>
<evidence type="ECO:0000256" key="3">
    <source>
        <dbReference type="SAM" id="Phobius"/>
    </source>
</evidence>
<dbReference type="Pfam" id="PF00892">
    <property type="entry name" value="EamA"/>
    <property type="match status" value="1"/>
</dbReference>
<dbReference type="InterPro" id="IPR000620">
    <property type="entry name" value="EamA_dom"/>
</dbReference>
<keyword evidence="3" id="KW-0812">Transmembrane</keyword>
<dbReference type="Proteomes" id="UP000005147">
    <property type="component" value="Unassembled WGS sequence"/>
</dbReference>
<reference evidence="5 6" key="1">
    <citation type="submission" date="2012-07" db="EMBL/GenBank/DDBJ databases">
        <title>The Genome Sequence of Facklamia ignava CCUG 37419.</title>
        <authorList>
            <consortium name="The Broad Institute Genome Sequencing Platform"/>
            <person name="Earl A."/>
            <person name="Ward D."/>
            <person name="Feldgarden M."/>
            <person name="Gevers D."/>
            <person name="Huys G."/>
            <person name="Walker B."/>
            <person name="Young S.K."/>
            <person name="Zeng Q."/>
            <person name="Gargeya S."/>
            <person name="Fitzgerald M."/>
            <person name="Haas B."/>
            <person name="Abouelleil A."/>
            <person name="Alvarado L."/>
            <person name="Arachchi H.M."/>
            <person name="Berlin A.M."/>
            <person name="Chapman S.B."/>
            <person name="Goldberg J."/>
            <person name="Griggs A."/>
            <person name="Gujja S."/>
            <person name="Hansen M."/>
            <person name="Howarth C."/>
            <person name="Imamovic A."/>
            <person name="Larimer J."/>
            <person name="McCowen C."/>
            <person name="Montmayeur A."/>
            <person name="Murphy C."/>
            <person name="Neiman D."/>
            <person name="Pearson M."/>
            <person name="Priest M."/>
            <person name="Roberts A."/>
            <person name="Saif S."/>
            <person name="Shea T."/>
            <person name="Sisk P."/>
            <person name="Sykes S."/>
            <person name="Wortman J."/>
            <person name="Nusbaum C."/>
            <person name="Birren B."/>
        </authorList>
    </citation>
    <scope>NUCLEOTIDE SEQUENCE [LARGE SCALE GENOMIC DNA]</scope>
    <source>
        <strain evidence="5 6">CCUG 37419</strain>
    </source>
</reference>
<gene>
    <name evidence="5" type="ORF">HMPREF9707_01279</name>
</gene>
<evidence type="ECO:0000313" key="6">
    <source>
        <dbReference type="Proteomes" id="UP000005147"/>
    </source>
</evidence>
<comment type="caution">
    <text evidence="5">The sequence shown here is derived from an EMBL/GenBank/DDBJ whole genome shotgun (WGS) entry which is preliminary data.</text>
</comment>
<dbReference type="Gene3D" id="1.10.3730.20">
    <property type="match status" value="1"/>
</dbReference>
<feature type="domain" description="EamA" evidence="4">
    <location>
        <begin position="46"/>
        <end position="93"/>
    </location>
</feature>
<evidence type="ECO:0000256" key="2">
    <source>
        <dbReference type="ARBA" id="ARBA00007362"/>
    </source>
</evidence>
<dbReference type="InterPro" id="IPR037185">
    <property type="entry name" value="EmrE-like"/>
</dbReference>
<dbReference type="STRING" id="883112.HMPREF9707_01279"/>
<name>K1LPR4_9LACT</name>
<dbReference type="GO" id="GO:0016020">
    <property type="term" value="C:membrane"/>
    <property type="evidence" value="ECO:0007669"/>
    <property type="project" value="InterPro"/>
</dbReference>
<dbReference type="HOGENOM" id="CLU_2259589_0_0_9"/>